<evidence type="ECO:0000313" key="2">
    <source>
        <dbReference type="Proteomes" id="UP001292094"/>
    </source>
</evidence>
<accession>A0AAE1PAV8</accession>
<evidence type="ECO:0000313" key="1">
    <source>
        <dbReference type="EMBL" id="KAK4305205.1"/>
    </source>
</evidence>
<gene>
    <name evidence="1" type="ORF">Pmani_022884</name>
</gene>
<protein>
    <recommendedName>
        <fullName evidence="3">DZIP3-like HEPN domain-containing protein</fullName>
    </recommendedName>
</protein>
<dbReference type="AlphaFoldDB" id="A0AAE1PAV8"/>
<keyword evidence="2" id="KW-1185">Reference proteome</keyword>
<proteinExistence type="predicted"/>
<evidence type="ECO:0008006" key="3">
    <source>
        <dbReference type="Google" id="ProtNLM"/>
    </source>
</evidence>
<name>A0AAE1PAV8_9EUCA</name>
<dbReference type="Proteomes" id="UP001292094">
    <property type="component" value="Unassembled WGS sequence"/>
</dbReference>
<sequence>MGDRDEEDKEDIEMRFRLGQALKLVAKNVLLQLYKERFAYVNPVGATPMEMMQRTSGGRAAINTNSMLKMIIRANKEKKFDLTVLISLLKNTCGLNRREAVWNDTNKLEGNITIVHQLRNEDAHWTPEASKGDPNEDWISLTSALMNILRLTGHEDQIPTTLEELKKVREGRLREIPGNIQYDIRQKLVKMYQGRKKTTLKPLVWAGDEFKFHHNALDTFTSIGITTDDKANQRFPDIMNWLCQTFSLVGYPRQTRPKDLAL</sequence>
<comment type="caution">
    <text evidence="1">The sequence shown here is derived from an EMBL/GenBank/DDBJ whole genome shotgun (WGS) entry which is preliminary data.</text>
</comment>
<reference evidence="1" key="1">
    <citation type="submission" date="2023-11" db="EMBL/GenBank/DDBJ databases">
        <title>Genome assemblies of two species of porcelain crab, Petrolisthes cinctipes and Petrolisthes manimaculis (Anomura: Porcellanidae).</title>
        <authorList>
            <person name="Angst P."/>
        </authorList>
    </citation>
    <scope>NUCLEOTIDE SEQUENCE</scope>
    <source>
        <strain evidence="1">PB745_02</strain>
        <tissue evidence="1">Gill</tissue>
    </source>
</reference>
<dbReference type="EMBL" id="JAWZYT010002314">
    <property type="protein sequence ID" value="KAK4305205.1"/>
    <property type="molecule type" value="Genomic_DNA"/>
</dbReference>
<organism evidence="1 2">
    <name type="scientific">Petrolisthes manimaculis</name>
    <dbReference type="NCBI Taxonomy" id="1843537"/>
    <lineage>
        <taxon>Eukaryota</taxon>
        <taxon>Metazoa</taxon>
        <taxon>Ecdysozoa</taxon>
        <taxon>Arthropoda</taxon>
        <taxon>Crustacea</taxon>
        <taxon>Multicrustacea</taxon>
        <taxon>Malacostraca</taxon>
        <taxon>Eumalacostraca</taxon>
        <taxon>Eucarida</taxon>
        <taxon>Decapoda</taxon>
        <taxon>Pleocyemata</taxon>
        <taxon>Anomura</taxon>
        <taxon>Galatheoidea</taxon>
        <taxon>Porcellanidae</taxon>
        <taxon>Petrolisthes</taxon>
    </lineage>
</organism>